<dbReference type="InterPro" id="IPR025436">
    <property type="entry name" value="DUF4179"/>
</dbReference>
<feature type="transmembrane region" description="Helical" evidence="2">
    <location>
        <begin position="55"/>
        <end position="75"/>
    </location>
</feature>
<gene>
    <name evidence="4" type="ordered locus">Olsu_0766</name>
</gene>
<evidence type="ECO:0000259" key="3">
    <source>
        <dbReference type="Pfam" id="PF13786"/>
    </source>
</evidence>
<keyword evidence="2" id="KW-0812">Transmembrane</keyword>
<name>E1QZR5_OLSUV</name>
<keyword evidence="2" id="KW-0472">Membrane</keyword>
<dbReference type="Proteomes" id="UP000000333">
    <property type="component" value="Chromosome"/>
</dbReference>
<proteinExistence type="predicted"/>
<evidence type="ECO:0000256" key="1">
    <source>
        <dbReference type="SAM" id="MobiDB-lite"/>
    </source>
</evidence>
<evidence type="ECO:0000313" key="4">
    <source>
        <dbReference type="EMBL" id="ADK67879.1"/>
    </source>
</evidence>
<keyword evidence="2" id="KW-1133">Transmembrane helix</keyword>
<dbReference type="EMBL" id="CP002106">
    <property type="protein sequence ID" value="ADK67879.1"/>
    <property type="molecule type" value="Genomic_DNA"/>
</dbReference>
<dbReference type="KEGG" id="ols:Olsu_0766"/>
<dbReference type="Gene3D" id="2.60.40.1630">
    <property type="entry name" value="bacillus anthracis domain"/>
    <property type="match status" value="1"/>
</dbReference>
<evidence type="ECO:0000256" key="2">
    <source>
        <dbReference type="SAM" id="Phobius"/>
    </source>
</evidence>
<keyword evidence="5" id="KW-1185">Reference proteome</keyword>
<feature type="domain" description="DUF4179" evidence="3">
    <location>
        <begin position="51"/>
        <end position="137"/>
    </location>
</feature>
<dbReference type="AlphaFoldDB" id="E1QZR5"/>
<dbReference type="HOGENOM" id="CLU_786939_0_0_11"/>
<dbReference type="eggNOG" id="ENOG502ZMBC">
    <property type="taxonomic scope" value="Bacteria"/>
</dbReference>
<dbReference type="STRING" id="633147.Olsu_0766"/>
<reference evidence="4 5" key="1">
    <citation type="journal article" date="2010" name="Stand. Genomic Sci.">
        <title>Complete genome sequence of Olsenella uli type strain (VPI D76D-27C).</title>
        <authorList>
            <person name="Goker M."/>
            <person name="Held B."/>
            <person name="Lucas S."/>
            <person name="Nolan M."/>
            <person name="Yasawong M."/>
            <person name="Glavina Del Rio T."/>
            <person name="Tice H."/>
            <person name="Cheng J.F."/>
            <person name="Bruce D."/>
            <person name="Detter J.C."/>
            <person name="Tapia R."/>
            <person name="Han C."/>
            <person name="Goodwin L."/>
            <person name="Pitluck S."/>
            <person name="Liolios K."/>
            <person name="Ivanova N."/>
            <person name="Mavromatis K."/>
            <person name="Mikhailova N."/>
            <person name="Pati A."/>
            <person name="Chen A."/>
            <person name="Palaniappan K."/>
            <person name="Land M."/>
            <person name="Hauser L."/>
            <person name="Chang Y.J."/>
            <person name="Jeffries C.D."/>
            <person name="Rohde M."/>
            <person name="Sikorski J."/>
            <person name="Pukall R."/>
            <person name="Woyke T."/>
            <person name="Bristow J."/>
            <person name="Eisen J.A."/>
            <person name="Markowitz V."/>
            <person name="Hugenholtz P."/>
            <person name="Kyrpides N.C."/>
            <person name="Klenk H.P."/>
            <person name="Lapidus A."/>
        </authorList>
    </citation>
    <scope>NUCLEOTIDE SEQUENCE [LARGE SCALE GENOMIC DNA]</scope>
    <source>
        <strain evidence="5">ATCC 49627 / DSM 7084 / CIP 109912 / JCM 12494 / NCIMB 702895 / VPI D76D-27C</strain>
    </source>
</reference>
<accession>E1QZR5</accession>
<dbReference type="OrthoDB" id="3172935at2"/>
<dbReference type="RefSeq" id="WP_013251631.1">
    <property type="nucleotide sequence ID" value="NC_014363.1"/>
</dbReference>
<evidence type="ECO:0000313" key="5">
    <source>
        <dbReference type="Proteomes" id="UP000000333"/>
    </source>
</evidence>
<sequence length="369" mass="38970">MTDIMDDYRKQMHDLSFSEEDKVRMVERLASATRDAPSDQAPSAVPLRRGHRMRLVAAAVAAALCVTCGFGVAYASGGLVGVSDLLDDVFGGAPAQTEVVNKVGRPLNAVASSDGVTMSADAVICDGNNYAVVYSIRRDDGGSFGDFEANGYGYLPLMFRDGDSHVSGITGAYGSSYFYDADPSDNAIQYVQQMSLSGGSDSPEGRTLRAEFSGLCVFDGETGDLTSLASGSWNLKFKMDYEPVSQALPTGQDFDLNGARATVRRLSVSPIAVSLDYDVAEPASLPDDEPDGRESDAMAQRESQLLDLGTIVLTMKDGTTYQVKDMGGGALDSSRSDSASVEKNIFLTQIIDPADLASVTVGGTTIAVS</sequence>
<dbReference type="GeneID" id="78512183"/>
<organism evidence="4 5">
    <name type="scientific">Olsenella uli (strain ATCC 49627 / DSM 7084 / CCUG 31166 / CIP 109912 / JCM 12494 / LMG 11480 / NCIMB 702895 / VPI D76D-27C)</name>
    <name type="common">Lactobacillus uli</name>
    <dbReference type="NCBI Taxonomy" id="633147"/>
    <lineage>
        <taxon>Bacteria</taxon>
        <taxon>Bacillati</taxon>
        <taxon>Actinomycetota</taxon>
        <taxon>Coriobacteriia</taxon>
        <taxon>Coriobacteriales</taxon>
        <taxon>Atopobiaceae</taxon>
        <taxon>Olsenella</taxon>
    </lineage>
</organism>
<dbReference type="Pfam" id="PF13786">
    <property type="entry name" value="DUF4179"/>
    <property type="match status" value="1"/>
</dbReference>
<feature type="region of interest" description="Disordered" evidence="1">
    <location>
        <begin position="280"/>
        <end position="299"/>
    </location>
</feature>
<protein>
    <recommendedName>
        <fullName evidence="3">DUF4179 domain-containing protein</fullName>
    </recommendedName>
</protein>
<dbReference type="PATRIC" id="fig|633147.7.peg.782"/>